<evidence type="ECO:0000256" key="1">
    <source>
        <dbReference type="ARBA" id="ARBA00022679"/>
    </source>
</evidence>
<dbReference type="Proteomes" id="UP000052237">
    <property type="component" value="Unassembled WGS sequence"/>
</dbReference>
<keyword evidence="1" id="KW-0808">Transferase</keyword>
<accession>A0A0S4R319</accession>
<gene>
    <name evidence="3" type="ORF">ERS686654_01689</name>
</gene>
<organism evidence="3 4">
    <name type="scientific">Campylobacter hyointestinalis subsp. hyointestinalis</name>
    <dbReference type="NCBI Taxonomy" id="91352"/>
    <lineage>
        <taxon>Bacteria</taxon>
        <taxon>Pseudomonadati</taxon>
        <taxon>Campylobacterota</taxon>
        <taxon>Epsilonproteobacteria</taxon>
        <taxon>Campylobacterales</taxon>
        <taxon>Campylobacteraceae</taxon>
        <taxon>Campylobacter</taxon>
    </lineage>
</organism>
<feature type="domain" description="Methyltransferase" evidence="2">
    <location>
        <begin position="78"/>
        <end position="160"/>
    </location>
</feature>
<dbReference type="EMBL" id="FAVB01000004">
    <property type="protein sequence ID" value="CUU86524.1"/>
    <property type="molecule type" value="Genomic_DNA"/>
</dbReference>
<dbReference type="AlphaFoldDB" id="A0A0S4R319"/>
<dbReference type="InterPro" id="IPR029063">
    <property type="entry name" value="SAM-dependent_MTases_sf"/>
</dbReference>
<dbReference type="PANTHER" id="PTHR43861">
    <property type="entry name" value="TRANS-ACONITATE 2-METHYLTRANSFERASE-RELATED"/>
    <property type="match status" value="1"/>
</dbReference>
<keyword evidence="3" id="KW-0489">Methyltransferase</keyword>
<dbReference type="SUPFAM" id="SSF53335">
    <property type="entry name" value="S-adenosyl-L-methionine-dependent methyltransferases"/>
    <property type="match status" value="1"/>
</dbReference>
<evidence type="ECO:0000313" key="3">
    <source>
        <dbReference type="EMBL" id="CUU86524.1"/>
    </source>
</evidence>
<dbReference type="GO" id="GO:0032259">
    <property type="term" value="P:methylation"/>
    <property type="evidence" value="ECO:0007669"/>
    <property type="project" value="UniProtKB-KW"/>
</dbReference>
<keyword evidence="4" id="KW-1185">Reference proteome</keyword>
<dbReference type="Pfam" id="PF13649">
    <property type="entry name" value="Methyltransf_25"/>
    <property type="match status" value="1"/>
</dbReference>
<reference evidence="3 4" key="1">
    <citation type="submission" date="2015-11" db="EMBL/GenBank/DDBJ databases">
        <authorList>
            <consortium name="Pathogen Informatics"/>
        </authorList>
    </citation>
    <scope>NUCLEOTIDE SEQUENCE [LARGE SCALE GENOMIC DNA]</scope>
    <source>
        <strain evidence="3 4">006A-0059</strain>
    </source>
</reference>
<evidence type="ECO:0000313" key="4">
    <source>
        <dbReference type="Proteomes" id="UP000052237"/>
    </source>
</evidence>
<dbReference type="RefSeq" id="WP_081046489.1">
    <property type="nucleotide sequence ID" value="NZ_FAUV01000001.1"/>
</dbReference>
<comment type="caution">
    <text evidence="3">The sequence shown here is derived from an EMBL/GenBank/DDBJ whole genome shotgun (WGS) entry which is preliminary data.</text>
</comment>
<evidence type="ECO:0000259" key="2">
    <source>
        <dbReference type="Pfam" id="PF13649"/>
    </source>
</evidence>
<dbReference type="Gene3D" id="2.20.25.110">
    <property type="entry name" value="S-adenosyl-L-methionine-dependent methyltransferases"/>
    <property type="match status" value="1"/>
</dbReference>
<protein>
    <submittedName>
        <fullName evidence="3">Predicted methyltransferase (Contains TPR repeat)</fullName>
    </submittedName>
</protein>
<name>A0A0S4R319_CAMHY</name>
<dbReference type="Gene3D" id="3.40.50.150">
    <property type="entry name" value="Vaccinia Virus protein VP39"/>
    <property type="match status" value="1"/>
</dbReference>
<dbReference type="InterPro" id="IPR041698">
    <property type="entry name" value="Methyltransf_25"/>
</dbReference>
<dbReference type="GO" id="GO:0008168">
    <property type="term" value="F:methyltransferase activity"/>
    <property type="evidence" value="ECO:0007669"/>
    <property type="project" value="UniProtKB-KW"/>
</dbReference>
<sequence length="268" mass="31205">MKNNDKQNKSSVCANQDFYKDENDDAQYSHESLDFYAKIEPLFGFYDAYDRLYDIYIKQIYLLFKFKNRVDAPKPNMLDFGCGNGRFGSLLTPKFNVLGCDKSPKMLEICKSIRTTNRSLQDIDAKFDLITAVSDVLNYLDKNELMSFFADSFEKLNEGGYLIFDVNTKFGFDEVASGSLYVKDMQNDLVIDAKFDKNMLETDFIYFAKNGDLYKRSVFHITQYYHTSKDILELSKASNLKQIKRLNVNLFSDHLADKALYIFQKQFQ</sequence>
<proteinExistence type="predicted"/>
<dbReference type="CDD" id="cd02440">
    <property type="entry name" value="AdoMet_MTases"/>
    <property type="match status" value="1"/>
</dbReference>